<dbReference type="InParanoid" id="B1L5C1"/>
<dbReference type="KEGG" id="kcr:Kcr_0904"/>
<dbReference type="AlphaFoldDB" id="B1L5C1"/>
<reference evidence="1 2" key="1">
    <citation type="journal article" date="2008" name="Proc. Natl. Acad. Sci. U.S.A.">
        <title>A korarchaeal genome reveals new insights into the evolution of the Archaea.</title>
        <authorList>
            <person name="Elkins J.G."/>
            <person name="Podar M."/>
            <person name="Graham D.E."/>
            <person name="Makarova K.S."/>
            <person name="Wolf Y."/>
            <person name="Randau L."/>
            <person name="Hedlund B.P."/>
            <person name="Brochier-Armanet C."/>
            <person name="Kunin V."/>
            <person name="Anderson I."/>
            <person name="Lapidus A."/>
            <person name="Goltsman E."/>
            <person name="Barry K."/>
            <person name="Koonin E.V."/>
            <person name="Hugenholtz P."/>
            <person name="Kyrpides N."/>
            <person name="Wanner G."/>
            <person name="Richardson P."/>
            <person name="Keller M."/>
            <person name="Stetter K.O."/>
        </authorList>
    </citation>
    <scope>NUCLEOTIDE SEQUENCE [LARGE SCALE GENOMIC DNA]</scope>
    <source>
        <strain evidence="2">OPF8</strain>
    </source>
</reference>
<dbReference type="EMBL" id="CP000968">
    <property type="protein sequence ID" value="ACB07650.1"/>
    <property type="molecule type" value="Genomic_DNA"/>
</dbReference>
<name>B1L5C1_KORCO</name>
<accession>B1L5C1</accession>
<gene>
    <name evidence="1" type="ordered locus">Kcr_0904</name>
</gene>
<proteinExistence type="predicted"/>
<keyword evidence="2" id="KW-1185">Reference proteome</keyword>
<organism evidence="1 2">
    <name type="scientific">Korarchaeum cryptofilum (strain OPF8)</name>
    <dbReference type="NCBI Taxonomy" id="374847"/>
    <lineage>
        <taxon>Archaea</taxon>
        <taxon>Thermoproteota</taxon>
        <taxon>Candidatus Korarchaeia</taxon>
        <taxon>Candidatus Korarchaeales</taxon>
        <taxon>Candidatus Korarchaeaceae</taxon>
        <taxon>Candidatus Korarchaeum</taxon>
    </lineage>
</organism>
<sequence length="528" mass="61413">MDCMESENPWEALRASLLEAGYGLDKIDKLESLMKKDELFPLLEKILEKVKKLGEISPEVEKEIGSGEDISNRANLLFQSVKGIVTSLIGDPAYMRPFLRDKGKIKEVRRILEVTLEEVNSLERELVTKVNAYIREKGLDIEELRSYEEIPAALSFLRILKKSEIHKEVQEQKVEPKEEQRKIKEEAISSLNEAFEKLRSIEEELDLMGVRYERLSHYLELRERFIERLQEVEEGILQKYLKNITSRLAEVENDSKKLIQISQKLIDLKASIEEMKGDLLERMEGIAELRRFKEIIPYIGLDFPKIPLLIRSRIHIESLRREVERLNRISSLIKSVIDELEYIPKDAKLDLSKISLDSTESFLDSLNNCLRASRLSYGMPETVGYTGVMSEILELYPKWREKIISLLRERGEISLQDLKFIPGSWRPWVLRNLADEGIVVVNEDKVAMRIIPEDMRKLEMEIEVIEDMVSDLGVMLPNLDDMGIKRIREDFERAKSLFMMGRISEYRELISQLKSRVNEVKMQLGAKG</sequence>
<evidence type="ECO:0000313" key="2">
    <source>
        <dbReference type="Proteomes" id="UP000001686"/>
    </source>
</evidence>
<dbReference type="HOGENOM" id="CLU_515468_0_0_2"/>
<dbReference type="eggNOG" id="arCOG00368">
    <property type="taxonomic scope" value="Archaea"/>
</dbReference>
<dbReference type="STRING" id="374847.Kcr_0904"/>
<dbReference type="Proteomes" id="UP000001686">
    <property type="component" value="Chromosome"/>
</dbReference>
<protein>
    <submittedName>
        <fullName evidence="1">Uncharacterized protein</fullName>
    </submittedName>
</protein>
<dbReference type="PhylomeDB" id="B1L5C1"/>
<dbReference type="EnsemblBacteria" id="ACB07650">
    <property type="protein sequence ID" value="ACB07650"/>
    <property type="gene ID" value="Kcr_0904"/>
</dbReference>
<evidence type="ECO:0000313" key="1">
    <source>
        <dbReference type="EMBL" id="ACB07650.1"/>
    </source>
</evidence>